<keyword evidence="3 5" id="KW-0547">Nucleotide-binding</keyword>
<dbReference type="HAMAP" id="MF_00397">
    <property type="entry name" value="CitG"/>
    <property type="match status" value="1"/>
</dbReference>
<dbReference type="Pfam" id="PF01874">
    <property type="entry name" value="CitG"/>
    <property type="match status" value="1"/>
</dbReference>
<protein>
    <recommendedName>
        <fullName evidence="5">Probable 2-(5''-triphosphoribosyl)-3'-dephosphocoenzyme-A synthase</fullName>
        <shortName evidence="5">2-(5''-triphosphoribosyl)-3'-dephospho-CoA synthase</shortName>
        <ecNumber evidence="5">2.4.2.52</ecNumber>
    </recommendedName>
</protein>
<evidence type="ECO:0000256" key="2">
    <source>
        <dbReference type="ARBA" id="ARBA00022679"/>
    </source>
</evidence>
<dbReference type="GO" id="GO:0051191">
    <property type="term" value="P:prosthetic group biosynthetic process"/>
    <property type="evidence" value="ECO:0007669"/>
    <property type="project" value="TreeGrafter"/>
</dbReference>
<dbReference type="eggNOG" id="COG1767">
    <property type="taxonomic scope" value="Bacteria"/>
</dbReference>
<gene>
    <name evidence="5" type="primary">citG</name>
    <name evidence="6" type="ORF">HMPREF1092_00231</name>
</gene>
<evidence type="ECO:0000313" key="6">
    <source>
        <dbReference type="EMBL" id="ENZ03045.1"/>
    </source>
</evidence>
<dbReference type="AlphaFoldDB" id="N9WJH3"/>
<dbReference type="PANTHER" id="PTHR30201:SF2">
    <property type="entry name" value="2-(5''-TRIPHOSPHORIBOSYL)-3'-DEPHOSPHOCOENZYME-A SYNTHASE"/>
    <property type="match status" value="1"/>
</dbReference>
<keyword evidence="7" id="KW-1185">Reference proteome</keyword>
<evidence type="ECO:0000256" key="5">
    <source>
        <dbReference type="HAMAP-Rule" id="MF_00397"/>
    </source>
</evidence>
<evidence type="ECO:0000256" key="4">
    <source>
        <dbReference type="ARBA" id="ARBA00022840"/>
    </source>
</evidence>
<dbReference type="EMBL" id="AGYT01000007">
    <property type="protein sequence ID" value="ENZ03045.1"/>
    <property type="molecule type" value="Genomic_DNA"/>
</dbReference>
<dbReference type="NCBIfam" id="TIGR03125">
    <property type="entry name" value="citrate_citG"/>
    <property type="match status" value="1"/>
</dbReference>
<dbReference type="HOGENOM" id="CLU_056179_1_0_9"/>
<comment type="similarity">
    <text evidence="5">Belongs to the CitG/MdcB family.</text>
</comment>
<accession>N9WJH3</accession>
<dbReference type="PANTHER" id="PTHR30201">
    <property type="entry name" value="TRIPHOSPHORIBOSYL-DEPHOSPHO-COA SYNTHASE"/>
    <property type="match status" value="1"/>
</dbReference>
<keyword evidence="2 5" id="KW-0808">Transferase</keyword>
<dbReference type="RefSeq" id="WP_002596735.1">
    <property type="nucleotide sequence ID" value="NZ_KB850956.1"/>
</dbReference>
<evidence type="ECO:0000313" key="7">
    <source>
        <dbReference type="Proteomes" id="UP000013097"/>
    </source>
</evidence>
<sequence>MFDISFKLSEFAIQAMLYEVSCFPSPGLVSPISNGSHKDMNFYTFIDSTSALNKYMFEFALEGFREKDLKILFSNLREIGIKAEAEMFNKTKGINTHKGMIFLMGITLAAISYTISNNNEFKCIKNTIKSMCEGITDELLKVEKNSKNLSHGEKLYLEYGITGVRGEAENGIPLAFDLGLSVYEKFKDLDNQKRLINTLLVIMSKCDDSTILHRHNFKTLHYVKNKAKEVLKLGGMYREDSIEILNELNNEFINKNISPGGSADILAIVVLLDLVKKEFFIKENPHKV</sequence>
<proteinExistence type="inferred from homology"/>
<keyword evidence="4 5" id="KW-0067">ATP-binding</keyword>
<reference evidence="6 7" key="1">
    <citation type="submission" date="2013-01" db="EMBL/GenBank/DDBJ databases">
        <title>The Genome Sequence of Clostridium colicanis 209318.</title>
        <authorList>
            <consortium name="The Broad Institute Genome Sequencing Platform"/>
            <person name="Earl A."/>
            <person name="Ward D."/>
            <person name="Feldgarden M."/>
            <person name="Gevers D."/>
            <person name="Courvalin P."/>
            <person name="Lambert T."/>
            <person name="Walker B."/>
            <person name="Young S.K."/>
            <person name="Zeng Q."/>
            <person name="Gargeya S."/>
            <person name="Fitzgerald M."/>
            <person name="Haas B."/>
            <person name="Abouelleil A."/>
            <person name="Alvarado L."/>
            <person name="Arachchi H.M."/>
            <person name="Berlin A.M."/>
            <person name="Chapman S.B."/>
            <person name="Dewar J."/>
            <person name="Goldberg J."/>
            <person name="Griggs A."/>
            <person name="Gujja S."/>
            <person name="Hansen M."/>
            <person name="Howarth C."/>
            <person name="Imamovic A."/>
            <person name="Larimer J."/>
            <person name="McCowan C."/>
            <person name="Murphy C."/>
            <person name="Neiman D."/>
            <person name="Pearson M."/>
            <person name="Priest M."/>
            <person name="Roberts A."/>
            <person name="Saif S."/>
            <person name="Shea T."/>
            <person name="Sisk P."/>
            <person name="Sykes S."/>
            <person name="Wortman J."/>
            <person name="Nusbaum C."/>
            <person name="Birren B."/>
        </authorList>
    </citation>
    <scope>NUCLEOTIDE SEQUENCE [LARGE SCALE GENOMIC DNA]</scope>
    <source>
        <strain evidence="6 7">209318</strain>
    </source>
</reference>
<dbReference type="Proteomes" id="UP000013097">
    <property type="component" value="Unassembled WGS sequence"/>
</dbReference>
<dbReference type="GO" id="GO:0046917">
    <property type="term" value="F:triphosphoribosyl-dephospho-CoA synthase activity"/>
    <property type="evidence" value="ECO:0007669"/>
    <property type="project" value="UniProtKB-UniRule"/>
</dbReference>
<dbReference type="InterPro" id="IPR017551">
    <property type="entry name" value="TriPribosyl-deP-CoA_syn_CitG"/>
</dbReference>
<comment type="caution">
    <text evidence="6">The sequence shown here is derived from an EMBL/GenBank/DDBJ whole genome shotgun (WGS) entry which is preliminary data.</text>
</comment>
<comment type="catalytic activity">
    <reaction evidence="1 5">
        <text>3'-dephospho-CoA + ATP = 2'-(5''-triphospho-alpha-D-ribosyl)-3'-dephospho-CoA + adenine</text>
        <dbReference type="Rhea" id="RHEA:15117"/>
        <dbReference type="ChEBI" id="CHEBI:16708"/>
        <dbReference type="ChEBI" id="CHEBI:30616"/>
        <dbReference type="ChEBI" id="CHEBI:57328"/>
        <dbReference type="ChEBI" id="CHEBI:61378"/>
        <dbReference type="EC" id="2.4.2.52"/>
    </reaction>
</comment>
<evidence type="ECO:0000256" key="3">
    <source>
        <dbReference type="ARBA" id="ARBA00022741"/>
    </source>
</evidence>
<name>N9WJH3_9CLOT</name>
<dbReference type="Gene3D" id="1.10.4200.10">
    <property type="entry name" value="Triphosphoribosyl-dephospho-CoA protein"/>
    <property type="match status" value="2"/>
</dbReference>
<dbReference type="EC" id="2.4.2.52" evidence="5"/>
<dbReference type="InterPro" id="IPR002736">
    <property type="entry name" value="CitG"/>
</dbReference>
<dbReference type="PATRIC" id="fig|999411.4.peg.214"/>
<dbReference type="GO" id="GO:0005524">
    <property type="term" value="F:ATP binding"/>
    <property type="evidence" value="ECO:0007669"/>
    <property type="project" value="UniProtKB-KW"/>
</dbReference>
<organism evidence="6 7">
    <name type="scientific">Clostridium thermobutyricum</name>
    <dbReference type="NCBI Taxonomy" id="29372"/>
    <lineage>
        <taxon>Bacteria</taxon>
        <taxon>Bacillati</taxon>
        <taxon>Bacillota</taxon>
        <taxon>Clostridia</taxon>
        <taxon>Eubacteriales</taxon>
        <taxon>Clostridiaceae</taxon>
        <taxon>Clostridium</taxon>
    </lineage>
</organism>
<evidence type="ECO:0000256" key="1">
    <source>
        <dbReference type="ARBA" id="ARBA00001210"/>
    </source>
</evidence>